<dbReference type="AlphaFoldDB" id="A0AAW0DCX7"/>
<evidence type="ECO:0000313" key="2">
    <source>
        <dbReference type="Proteomes" id="UP001362999"/>
    </source>
</evidence>
<evidence type="ECO:0008006" key="3">
    <source>
        <dbReference type="Google" id="ProtNLM"/>
    </source>
</evidence>
<dbReference type="EMBL" id="JAWWNJ010000009">
    <property type="protein sequence ID" value="KAK7048728.1"/>
    <property type="molecule type" value="Genomic_DNA"/>
</dbReference>
<proteinExistence type="predicted"/>
<dbReference type="Proteomes" id="UP001362999">
    <property type="component" value="Unassembled WGS sequence"/>
</dbReference>
<gene>
    <name evidence="1" type="ORF">R3P38DRAFT_1876348</name>
</gene>
<organism evidence="1 2">
    <name type="scientific">Favolaschia claudopus</name>
    <dbReference type="NCBI Taxonomy" id="2862362"/>
    <lineage>
        <taxon>Eukaryota</taxon>
        <taxon>Fungi</taxon>
        <taxon>Dikarya</taxon>
        <taxon>Basidiomycota</taxon>
        <taxon>Agaricomycotina</taxon>
        <taxon>Agaricomycetes</taxon>
        <taxon>Agaricomycetidae</taxon>
        <taxon>Agaricales</taxon>
        <taxon>Marasmiineae</taxon>
        <taxon>Mycenaceae</taxon>
        <taxon>Favolaschia</taxon>
    </lineage>
</organism>
<sequence>MYDDDSLSRLPCSLLLASLSFIPNDTLRYTAVGLAAGAGVLSAIHLKRPSVQLKNLETTVNETEDLIRAAKEFCSRDVLILAEESVRLLEIKRSVSIIQCRILDSNTLAWKKYRLLWGEVSETAKKVKKTRTTVQLIMEAERQRQFTDDINTTQMVLGRRNPVGSPCGLEHRYSSRELYSV</sequence>
<evidence type="ECO:0000313" key="1">
    <source>
        <dbReference type="EMBL" id="KAK7048728.1"/>
    </source>
</evidence>
<protein>
    <recommendedName>
        <fullName evidence="3">ATP synthase protein MI25</fullName>
    </recommendedName>
</protein>
<comment type="caution">
    <text evidence="1">The sequence shown here is derived from an EMBL/GenBank/DDBJ whole genome shotgun (WGS) entry which is preliminary data.</text>
</comment>
<keyword evidence="2" id="KW-1185">Reference proteome</keyword>
<name>A0AAW0DCX7_9AGAR</name>
<reference evidence="1 2" key="1">
    <citation type="journal article" date="2024" name="J Genomics">
        <title>Draft genome sequencing and assembly of Favolaschia claudopus CIRM-BRFM 2984 isolated from oak limbs.</title>
        <authorList>
            <person name="Navarro D."/>
            <person name="Drula E."/>
            <person name="Chaduli D."/>
            <person name="Cazenave R."/>
            <person name="Ahrendt S."/>
            <person name="Wang J."/>
            <person name="Lipzen A."/>
            <person name="Daum C."/>
            <person name="Barry K."/>
            <person name="Grigoriev I.V."/>
            <person name="Favel A."/>
            <person name="Rosso M.N."/>
            <person name="Martin F."/>
        </authorList>
    </citation>
    <scope>NUCLEOTIDE SEQUENCE [LARGE SCALE GENOMIC DNA]</scope>
    <source>
        <strain evidence="1 2">CIRM-BRFM 2984</strain>
    </source>
</reference>
<accession>A0AAW0DCX7</accession>